<sequence length="128" mass="14742">MGGARYHQTVHSSLGMSPLNRKLTDQGQPLTQIDPTVNINDLFRMETTKTVRSDGCISMWGIRFEIPDAYPGEEVQIYYVPWDHTYLLSGPDKIFTRPLDPLKNARRFDHPARGKRDNHTNDQKEKLS</sequence>
<evidence type="ECO:0000256" key="1">
    <source>
        <dbReference type="SAM" id="MobiDB-lite"/>
    </source>
</evidence>
<evidence type="ECO:0000313" key="3">
    <source>
        <dbReference type="Proteomes" id="UP000179243"/>
    </source>
</evidence>
<proteinExistence type="predicted"/>
<dbReference type="EMBL" id="MFYX01000099">
    <property type="protein sequence ID" value="OGK02968.1"/>
    <property type="molecule type" value="Genomic_DNA"/>
</dbReference>
<feature type="compositionally biased region" description="Basic and acidic residues" evidence="1">
    <location>
        <begin position="106"/>
        <end position="128"/>
    </location>
</feature>
<feature type="region of interest" description="Disordered" evidence="1">
    <location>
        <begin position="105"/>
        <end position="128"/>
    </location>
</feature>
<evidence type="ECO:0008006" key="4">
    <source>
        <dbReference type="Google" id="ProtNLM"/>
    </source>
</evidence>
<evidence type="ECO:0000313" key="2">
    <source>
        <dbReference type="EMBL" id="OGK02968.1"/>
    </source>
</evidence>
<gene>
    <name evidence="2" type="ORF">A2519_06375</name>
</gene>
<organism evidence="2 3">
    <name type="scientific">Candidatus Raymondbacteria bacterium RIFOXYD12_FULL_49_13</name>
    <dbReference type="NCBI Taxonomy" id="1817890"/>
    <lineage>
        <taxon>Bacteria</taxon>
        <taxon>Raymondiibacteriota</taxon>
    </lineage>
</organism>
<accession>A0A1F7F8Q6</accession>
<reference evidence="2 3" key="1">
    <citation type="journal article" date="2016" name="Nat. Commun.">
        <title>Thousands of microbial genomes shed light on interconnected biogeochemical processes in an aquifer system.</title>
        <authorList>
            <person name="Anantharaman K."/>
            <person name="Brown C.T."/>
            <person name="Hug L.A."/>
            <person name="Sharon I."/>
            <person name="Castelle C.J."/>
            <person name="Probst A.J."/>
            <person name="Thomas B.C."/>
            <person name="Singh A."/>
            <person name="Wilkins M.J."/>
            <person name="Karaoz U."/>
            <person name="Brodie E.L."/>
            <person name="Williams K.H."/>
            <person name="Hubbard S.S."/>
            <person name="Banfield J.F."/>
        </authorList>
    </citation>
    <scope>NUCLEOTIDE SEQUENCE [LARGE SCALE GENOMIC DNA]</scope>
</reference>
<dbReference type="AlphaFoldDB" id="A0A1F7F8Q6"/>
<name>A0A1F7F8Q6_UNCRA</name>
<protein>
    <recommendedName>
        <fullName evidence="4">Transposase-like Mu C-terminal domain-containing protein</fullName>
    </recommendedName>
</protein>
<dbReference type="Proteomes" id="UP000179243">
    <property type="component" value="Unassembled WGS sequence"/>
</dbReference>
<comment type="caution">
    <text evidence="2">The sequence shown here is derived from an EMBL/GenBank/DDBJ whole genome shotgun (WGS) entry which is preliminary data.</text>
</comment>